<reference evidence="7 8" key="1">
    <citation type="submission" date="2016-11" db="EMBL/GenBank/DDBJ databases">
        <authorList>
            <person name="Jaros S."/>
            <person name="Januszkiewicz K."/>
            <person name="Wedrychowicz H."/>
        </authorList>
    </citation>
    <scope>NUCLEOTIDE SEQUENCE [LARGE SCALE GENOMIC DNA]</scope>
    <source>
        <strain evidence="7 8">DSM 13106</strain>
    </source>
</reference>
<keyword evidence="5 6" id="KW-0472">Membrane</keyword>
<dbReference type="RefSeq" id="WP_072743474.1">
    <property type="nucleotide sequence ID" value="NZ_FQXR01000004.1"/>
</dbReference>
<evidence type="ECO:0000256" key="1">
    <source>
        <dbReference type="ARBA" id="ARBA00004651"/>
    </source>
</evidence>
<evidence type="ECO:0000256" key="5">
    <source>
        <dbReference type="ARBA" id="ARBA00023136"/>
    </source>
</evidence>
<name>A0A1M5VC86_9FIRM</name>
<keyword evidence="3 6" id="KW-0812">Transmembrane</keyword>
<dbReference type="GO" id="GO:0005886">
    <property type="term" value="C:plasma membrane"/>
    <property type="evidence" value="ECO:0007669"/>
    <property type="project" value="UniProtKB-SubCell"/>
</dbReference>
<evidence type="ECO:0000313" key="8">
    <source>
        <dbReference type="Proteomes" id="UP000184389"/>
    </source>
</evidence>
<dbReference type="AlphaFoldDB" id="A0A1M5VC86"/>
<organism evidence="7 8">
    <name type="scientific">Sporanaerobacter acetigenes DSM 13106</name>
    <dbReference type="NCBI Taxonomy" id="1123281"/>
    <lineage>
        <taxon>Bacteria</taxon>
        <taxon>Bacillati</taxon>
        <taxon>Bacillota</taxon>
        <taxon>Tissierellia</taxon>
        <taxon>Tissierellales</taxon>
        <taxon>Sporanaerobacteraceae</taxon>
        <taxon>Sporanaerobacter</taxon>
    </lineage>
</organism>
<feature type="transmembrane region" description="Helical" evidence="6">
    <location>
        <begin position="67"/>
        <end position="88"/>
    </location>
</feature>
<sequence>MFNLLKAIFSPEFGYAILRVTTPILFAALGALVSDRAGIANIGLEGIMLMAALTGVIGSAFTGSAWLGLLFAIITGLIITGILAYFTLYFKTHIILGGIAVNLFADGGSIFILYLLTHDKGTSASLPSKVLPSINIPIIKDIPVVGEILSGHNVLTYISILCVILVYIMFKKTSLGLRIKAVGENPDAADSVGISVNKTRTIALLLSGVFASLGGAYMSMGYVSWFSRNMTAGRGWIALAAEAMGRGTTMGTFFTSLLFGVADALSNILSSYSIPAEFVQIIPYVATVVGLIVYASEENRKNKKVRD</sequence>
<feature type="transmembrane region" description="Helical" evidence="6">
    <location>
        <begin position="39"/>
        <end position="61"/>
    </location>
</feature>
<keyword evidence="2" id="KW-1003">Cell membrane</keyword>
<keyword evidence="8" id="KW-1185">Reference proteome</keyword>
<keyword evidence="7" id="KW-0762">Sugar transport</keyword>
<dbReference type="STRING" id="1123281.SAMN02745180_00845"/>
<dbReference type="PANTHER" id="PTHR43370">
    <property type="entry name" value="SUGAR ABC TRANSPORTER INTEGRAL MEMBRANE PROTEIN-RELATED"/>
    <property type="match status" value="1"/>
</dbReference>
<evidence type="ECO:0000256" key="2">
    <source>
        <dbReference type="ARBA" id="ARBA00022475"/>
    </source>
</evidence>
<comment type="subcellular location">
    <subcellularLocation>
        <location evidence="1">Cell membrane</location>
        <topology evidence="1">Multi-pass membrane protein</topology>
    </subcellularLocation>
</comment>
<feature type="transmembrane region" description="Helical" evidence="6">
    <location>
        <begin position="13"/>
        <end position="32"/>
    </location>
</feature>
<feature type="transmembrane region" description="Helical" evidence="6">
    <location>
        <begin position="278"/>
        <end position="296"/>
    </location>
</feature>
<dbReference type="CDD" id="cd06580">
    <property type="entry name" value="TM_PBP1_transp_TpRbsC_like"/>
    <property type="match status" value="1"/>
</dbReference>
<dbReference type="InterPro" id="IPR001851">
    <property type="entry name" value="ABC_transp_permease"/>
</dbReference>
<feature type="transmembrane region" description="Helical" evidence="6">
    <location>
        <begin position="95"/>
        <end position="116"/>
    </location>
</feature>
<evidence type="ECO:0000256" key="6">
    <source>
        <dbReference type="SAM" id="Phobius"/>
    </source>
</evidence>
<dbReference type="PANTHER" id="PTHR43370:SF1">
    <property type="entry name" value="GUANOSINE ABC TRANSPORTER PERMEASE PROTEIN NUPQ"/>
    <property type="match status" value="1"/>
</dbReference>
<protein>
    <submittedName>
        <fullName evidence="7">Simple sugar transport system permease protein</fullName>
    </submittedName>
</protein>
<keyword evidence="7" id="KW-0813">Transport</keyword>
<dbReference type="GO" id="GO:0022857">
    <property type="term" value="F:transmembrane transporter activity"/>
    <property type="evidence" value="ECO:0007669"/>
    <property type="project" value="InterPro"/>
</dbReference>
<dbReference type="EMBL" id="FQXR01000004">
    <property type="protein sequence ID" value="SHH72860.1"/>
    <property type="molecule type" value="Genomic_DNA"/>
</dbReference>
<evidence type="ECO:0000313" key="7">
    <source>
        <dbReference type="EMBL" id="SHH72860.1"/>
    </source>
</evidence>
<keyword evidence="4 6" id="KW-1133">Transmembrane helix</keyword>
<accession>A0A1M5VC86</accession>
<dbReference type="Proteomes" id="UP000184389">
    <property type="component" value="Unassembled WGS sequence"/>
</dbReference>
<evidence type="ECO:0000256" key="4">
    <source>
        <dbReference type="ARBA" id="ARBA00022989"/>
    </source>
</evidence>
<dbReference type="Pfam" id="PF02653">
    <property type="entry name" value="BPD_transp_2"/>
    <property type="match status" value="1"/>
</dbReference>
<feature type="transmembrane region" description="Helical" evidence="6">
    <location>
        <begin position="202"/>
        <end position="225"/>
    </location>
</feature>
<gene>
    <name evidence="7" type="ORF">SAMN02745180_00845</name>
</gene>
<dbReference type="OrthoDB" id="9792579at2"/>
<evidence type="ECO:0000256" key="3">
    <source>
        <dbReference type="ARBA" id="ARBA00022692"/>
    </source>
</evidence>
<proteinExistence type="predicted"/>
<feature type="transmembrane region" description="Helical" evidence="6">
    <location>
        <begin position="154"/>
        <end position="170"/>
    </location>
</feature>